<dbReference type="AlphaFoldDB" id="A0A9P7FM28"/>
<evidence type="ECO:0000256" key="1">
    <source>
        <dbReference type="SAM" id="Coils"/>
    </source>
</evidence>
<keyword evidence="3" id="KW-1185">Reference proteome</keyword>
<gene>
    <name evidence="2" type="ORF">H0H81_008124</name>
</gene>
<evidence type="ECO:0000313" key="3">
    <source>
        <dbReference type="Proteomes" id="UP000717328"/>
    </source>
</evidence>
<reference evidence="2" key="1">
    <citation type="submission" date="2021-02" db="EMBL/GenBank/DDBJ databases">
        <authorList>
            <person name="Nieuwenhuis M."/>
            <person name="Van De Peppel L.J.J."/>
        </authorList>
    </citation>
    <scope>NUCLEOTIDE SEQUENCE</scope>
    <source>
        <strain evidence="2">D49</strain>
    </source>
</reference>
<keyword evidence="1" id="KW-0175">Coiled coil</keyword>
<feature type="coiled-coil region" evidence="1">
    <location>
        <begin position="91"/>
        <end position="165"/>
    </location>
</feature>
<organism evidence="2 3">
    <name type="scientific">Sphagnurus paluster</name>
    <dbReference type="NCBI Taxonomy" id="117069"/>
    <lineage>
        <taxon>Eukaryota</taxon>
        <taxon>Fungi</taxon>
        <taxon>Dikarya</taxon>
        <taxon>Basidiomycota</taxon>
        <taxon>Agaricomycotina</taxon>
        <taxon>Agaricomycetes</taxon>
        <taxon>Agaricomycetidae</taxon>
        <taxon>Agaricales</taxon>
        <taxon>Tricholomatineae</taxon>
        <taxon>Lyophyllaceae</taxon>
        <taxon>Sphagnurus</taxon>
    </lineage>
</organism>
<proteinExistence type="predicted"/>
<protein>
    <submittedName>
        <fullName evidence="2">Uncharacterized protein</fullName>
    </submittedName>
</protein>
<comment type="caution">
    <text evidence="2">The sequence shown here is derived from an EMBL/GenBank/DDBJ whole genome shotgun (WGS) entry which is preliminary data.</text>
</comment>
<accession>A0A9P7FM28</accession>
<dbReference type="Proteomes" id="UP000717328">
    <property type="component" value="Unassembled WGS sequence"/>
</dbReference>
<name>A0A9P7FM28_9AGAR</name>
<dbReference type="EMBL" id="JABCKI010007936">
    <property type="protein sequence ID" value="KAG5633395.1"/>
    <property type="molecule type" value="Genomic_DNA"/>
</dbReference>
<reference evidence="2" key="2">
    <citation type="submission" date="2021-10" db="EMBL/GenBank/DDBJ databases">
        <title>Phylogenomics reveals ancestral predisposition of the termite-cultivated fungus Termitomyces towards a domesticated lifestyle.</title>
        <authorList>
            <person name="Auxier B."/>
            <person name="Grum-Grzhimaylo A."/>
            <person name="Cardenas M.E."/>
            <person name="Lodge J.D."/>
            <person name="Laessoe T."/>
            <person name="Pedersen O."/>
            <person name="Smith M.E."/>
            <person name="Kuyper T.W."/>
            <person name="Franco-Molano E.A."/>
            <person name="Baroni T.J."/>
            <person name="Aanen D.K."/>
        </authorList>
    </citation>
    <scope>NUCLEOTIDE SEQUENCE</scope>
    <source>
        <strain evidence="2">D49</strain>
    </source>
</reference>
<sequence length="165" mass="19092">MQILEEVYMPIVDVNTTGSKEVDEKRGLLGLKKKKQKQAKAGTWRGIEVYAGETIDTAPLKEKFRENLEKFKKPIQEYEDTRKAEMEGRILAEAQRKAEMESRILAEAQRKAEMESRILAEARLAQKDHQRKAEMEGRILAEARLKLADAEIEHLKRQLEQMANQ</sequence>
<evidence type="ECO:0000313" key="2">
    <source>
        <dbReference type="EMBL" id="KAG5633395.1"/>
    </source>
</evidence>